<dbReference type="STRING" id="76021.BS329_26675"/>
<dbReference type="EMBL" id="MQUQ01000015">
    <property type="protein sequence ID" value="OLZ47497.1"/>
    <property type="molecule type" value="Genomic_DNA"/>
</dbReference>
<feature type="region of interest" description="Disordered" evidence="1">
    <location>
        <begin position="35"/>
        <end position="58"/>
    </location>
</feature>
<accession>A0A1R0KLE4</accession>
<reference evidence="2 3" key="1">
    <citation type="submission" date="2016-01" db="EMBL/GenBank/DDBJ databases">
        <title>Amycolatopsis coloradensis genome sequencing and assembly.</title>
        <authorList>
            <person name="Mayilraj S."/>
        </authorList>
    </citation>
    <scope>NUCLEOTIDE SEQUENCE [LARGE SCALE GENOMIC DNA]</scope>
    <source>
        <strain evidence="2 3">DSM 44225</strain>
    </source>
</reference>
<protein>
    <submittedName>
        <fullName evidence="2">Uncharacterized protein</fullName>
    </submittedName>
</protein>
<evidence type="ECO:0000256" key="1">
    <source>
        <dbReference type="SAM" id="MobiDB-lite"/>
    </source>
</evidence>
<dbReference type="AlphaFoldDB" id="A0A1R0KLE4"/>
<evidence type="ECO:0000313" key="2">
    <source>
        <dbReference type="EMBL" id="OLZ47497.1"/>
    </source>
</evidence>
<feature type="region of interest" description="Disordered" evidence="1">
    <location>
        <begin position="71"/>
        <end position="91"/>
    </location>
</feature>
<gene>
    <name evidence="2" type="ORF">BS329_26675</name>
</gene>
<name>A0A1R0KLE4_9PSEU</name>
<sequence length="91" mass="9523">MGPLDPPPRLAAPALDVAKATFETLSAAKATFETRRYHSTPTDPTSPPLIALSYPQPPELSTDRLWVTRLSDTPDTLGAGPSPGKGGGLGR</sequence>
<feature type="compositionally biased region" description="Gly residues" evidence="1">
    <location>
        <begin position="81"/>
        <end position="91"/>
    </location>
</feature>
<keyword evidence="3" id="KW-1185">Reference proteome</keyword>
<dbReference type="Proteomes" id="UP000187486">
    <property type="component" value="Unassembled WGS sequence"/>
</dbReference>
<comment type="caution">
    <text evidence="2">The sequence shown here is derived from an EMBL/GenBank/DDBJ whole genome shotgun (WGS) entry which is preliminary data.</text>
</comment>
<evidence type="ECO:0000313" key="3">
    <source>
        <dbReference type="Proteomes" id="UP000187486"/>
    </source>
</evidence>
<organism evidence="2 3">
    <name type="scientific">Amycolatopsis coloradensis</name>
    <dbReference type="NCBI Taxonomy" id="76021"/>
    <lineage>
        <taxon>Bacteria</taxon>
        <taxon>Bacillati</taxon>
        <taxon>Actinomycetota</taxon>
        <taxon>Actinomycetes</taxon>
        <taxon>Pseudonocardiales</taxon>
        <taxon>Pseudonocardiaceae</taxon>
        <taxon>Amycolatopsis</taxon>
    </lineage>
</organism>
<proteinExistence type="predicted"/>